<evidence type="ECO:0000256" key="4">
    <source>
        <dbReference type="ARBA" id="ARBA00022519"/>
    </source>
</evidence>
<feature type="transmembrane region" description="Helical" evidence="8">
    <location>
        <begin position="24"/>
        <end position="49"/>
    </location>
</feature>
<feature type="transmembrane region" description="Helical" evidence="8">
    <location>
        <begin position="303"/>
        <end position="328"/>
    </location>
</feature>
<comment type="similarity">
    <text evidence="8">Belongs to the binding-protein-dependent transport system permease family.</text>
</comment>
<dbReference type="PANTHER" id="PTHR43357">
    <property type="entry name" value="INNER MEMBRANE ABC TRANSPORTER PERMEASE PROTEIN YDCV"/>
    <property type="match status" value="1"/>
</dbReference>
<dbReference type="SUPFAM" id="SSF161098">
    <property type="entry name" value="MetI-like"/>
    <property type="match status" value="2"/>
</dbReference>
<dbReference type="PROSITE" id="PS50928">
    <property type="entry name" value="ABC_TM1"/>
    <property type="match status" value="2"/>
</dbReference>
<keyword evidence="4" id="KW-0997">Cell inner membrane</keyword>
<feature type="domain" description="ABC transmembrane type-1" evidence="9">
    <location>
        <begin position="344"/>
        <end position="550"/>
    </location>
</feature>
<evidence type="ECO:0000259" key="9">
    <source>
        <dbReference type="PROSITE" id="PS50928"/>
    </source>
</evidence>
<dbReference type="PANTHER" id="PTHR43357:SF3">
    <property type="entry name" value="FE(3+)-TRANSPORT SYSTEM PERMEASE PROTEIN FBPB 2"/>
    <property type="match status" value="1"/>
</dbReference>
<proteinExistence type="inferred from homology"/>
<dbReference type="FunFam" id="1.10.3720.10:FF:000088">
    <property type="entry name" value="Iron(III) ABC transporter, permease protein"/>
    <property type="match status" value="1"/>
</dbReference>
<keyword evidence="2 8" id="KW-0813">Transport</keyword>
<evidence type="ECO:0000313" key="11">
    <source>
        <dbReference type="Proteomes" id="UP000305888"/>
    </source>
</evidence>
<dbReference type="GO" id="GO:0005886">
    <property type="term" value="C:plasma membrane"/>
    <property type="evidence" value="ECO:0007669"/>
    <property type="project" value="UniProtKB-SubCell"/>
</dbReference>
<keyword evidence="5 8" id="KW-0812">Transmembrane</keyword>
<dbReference type="RefSeq" id="WP_138578487.1">
    <property type="nucleotide sequence ID" value="NZ_CP040818.1"/>
</dbReference>
<keyword evidence="3" id="KW-1003">Cell membrane</keyword>
<feature type="transmembrane region" description="Helical" evidence="8">
    <location>
        <begin position="253"/>
        <end position="272"/>
    </location>
</feature>
<dbReference type="OrthoDB" id="9790211at2"/>
<reference evidence="10 11" key="1">
    <citation type="submission" date="2019-06" db="EMBL/GenBank/DDBJ databases">
        <title>Genome sequence of Rhodobacteraceae bacterium D4M1.</title>
        <authorList>
            <person name="Cao J."/>
        </authorList>
    </citation>
    <scope>NUCLEOTIDE SEQUENCE [LARGE SCALE GENOMIC DNA]</scope>
    <source>
        <strain evidence="10 11">D4M1</strain>
    </source>
</reference>
<dbReference type="KEGG" id="ppru:FDP22_04040"/>
<accession>A0A5B8FV99</accession>
<dbReference type="GO" id="GO:0055085">
    <property type="term" value="P:transmembrane transport"/>
    <property type="evidence" value="ECO:0007669"/>
    <property type="project" value="InterPro"/>
</dbReference>
<evidence type="ECO:0000313" key="10">
    <source>
        <dbReference type="EMBL" id="QDL91030.1"/>
    </source>
</evidence>
<dbReference type="Proteomes" id="UP000305888">
    <property type="component" value="Chromosome"/>
</dbReference>
<dbReference type="InterPro" id="IPR000515">
    <property type="entry name" value="MetI-like"/>
</dbReference>
<organism evidence="10 11">
    <name type="scientific">Paroceanicella profunda</name>
    <dbReference type="NCBI Taxonomy" id="2579971"/>
    <lineage>
        <taxon>Bacteria</taxon>
        <taxon>Pseudomonadati</taxon>
        <taxon>Pseudomonadota</taxon>
        <taxon>Alphaproteobacteria</taxon>
        <taxon>Rhodobacterales</taxon>
        <taxon>Paracoccaceae</taxon>
        <taxon>Paroceanicella</taxon>
    </lineage>
</organism>
<keyword evidence="7 8" id="KW-0472">Membrane</keyword>
<evidence type="ECO:0000256" key="5">
    <source>
        <dbReference type="ARBA" id="ARBA00022692"/>
    </source>
</evidence>
<feature type="transmembrane region" description="Helical" evidence="8">
    <location>
        <begin position="69"/>
        <end position="90"/>
    </location>
</feature>
<dbReference type="InterPro" id="IPR035906">
    <property type="entry name" value="MetI-like_sf"/>
</dbReference>
<feature type="transmembrane region" description="Helical" evidence="8">
    <location>
        <begin position="155"/>
        <end position="174"/>
    </location>
</feature>
<feature type="transmembrane region" description="Helical" evidence="8">
    <location>
        <begin position="102"/>
        <end position="122"/>
    </location>
</feature>
<evidence type="ECO:0000256" key="6">
    <source>
        <dbReference type="ARBA" id="ARBA00022989"/>
    </source>
</evidence>
<feature type="transmembrane region" description="Helical" evidence="8">
    <location>
        <begin position="424"/>
        <end position="445"/>
    </location>
</feature>
<protein>
    <submittedName>
        <fullName evidence="10">Iron ABC transporter permease</fullName>
    </submittedName>
</protein>
<feature type="transmembrane region" description="Helical" evidence="8">
    <location>
        <begin position="379"/>
        <end position="404"/>
    </location>
</feature>
<name>A0A5B8FV99_9RHOB</name>
<evidence type="ECO:0000256" key="8">
    <source>
        <dbReference type="RuleBase" id="RU363032"/>
    </source>
</evidence>
<keyword evidence="6 8" id="KW-1133">Transmembrane helix</keyword>
<dbReference type="CDD" id="cd06261">
    <property type="entry name" value="TM_PBP2"/>
    <property type="match status" value="2"/>
</dbReference>
<feature type="transmembrane region" description="Helical" evidence="8">
    <location>
        <begin position="348"/>
        <end position="367"/>
    </location>
</feature>
<feature type="transmembrane region" description="Helical" evidence="8">
    <location>
        <begin position="531"/>
        <end position="552"/>
    </location>
</feature>
<evidence type="ECO:0000256" key="2">
    <source>
        <dbReference type="ARBA" id="ARBA00022448"/>
    </source>
</evidence>
<dbReference type="Pfam" id="PF00528">
    <property type="entry name" value="BPD_transp_1"/>
    <property type="match status" value="1"/>
</dbReference>
<gene>
    <name evidence="10" type="ORF">FDP22_04040</name>
</gene>
<dbReference type="Gene3D" id="1.10.3720.10">
    <property type="entry name" value="MetI-like"/>
    <property type="match status" value="2"/>
</dbReference>
<feature type="domain" description="ABC transmembrane type-1" evidence="9">
    <location>
        <begin position="66"/>
        <end position="271"/>
    </location>
</feature>
<evidence type="ECO:0000256" key="1">
    <source>
        <dbReference type="ARBA" id="ARBA00004429"/>
    </source>
</evidence>
<keyword evidence="11" id="KW-1185">Reference proteome</keyword>
<dbReference type="EMBL" id="CP040818">
    <property type="protein sequence ID" value="QDL91030.1"/>
    <property type="molecule type" value="Genomic_DNA"/>
</dbReference>
<dbReference type="AlphaFoldDB" id="A0A5B8FV99"/>
<evidence type="ECO:0000256" key="7">
    <source>
        <dbReference type="ARBA" id="ARBA00023136"/>
    </source>
</evidence>
<comment type="subcellular location">
    <subcellularLocation>
        <location evidence="1">Cell inner membrane</location>
        <topology evidence="1">Multi-pass membrane protein</topology>
    </subcellularLocation>
    <subcellularLocation>
        <location evidence="8">Cell membrane</location>
        <topology evidence="8">Multi-pass membrane protein</topology>
    </subcellularLocation>
</comment>
<sequence length="557" mass="59648">MADRIAQESVAHGPRFFRAGWDRWTLGALLIAALVIAPLIAVALIALFPTENIWPHLVSTVLPRYLANSLGLVVCVGGATAVIGTGCAWLTTMCAFPGRRLLEPLLFAPLAVPAYIGAYALVDLLEYAGPVQTALRGAFGWTSARDYWFPQIRSFWAAATVLSLGYYPYVYLLARAAFREQSVSALEVSRALGQGPWGSFWRVAVPLARPAIFIGAAVAAMETLNDFGAVDFFAVQTLTTGIFSIWLEAYNAGGAAQIACVMLALILGLMLVERRGRAKRRYHNMSKRYRPVERARLGPVARWLAFLACLAPFALGFLLPVGVMLGHALDDPAVWQRAALWRAGFNTVWLSLLTAVIAVAAGMFMVYGARNSASRLPRLLASVTQVGYAAPGAVIAVGVLIPFAALDHRVADGIEALTGYDPGLILTGSTAAVIFAYLVRFFAVAQGAMESAMGRVTPSMDMAARSLGRTRGGALRDVHLPMIRSSILAAGMVVFVDTAKELPATLILRPFNFDTLATHTHMQAKSEQLSAAAPSALAIVALGLLPVVILGLQKRRG</sequence>
<evidence type="ECO:0000256" key="3">
    <source>
        <dbReference type="ARBA" id="ARBA00022475"/>
    </source>
</evidence>